<comment type="pathway">
    <text evidence="4">Carbohydrate biosynthesis; gluconeogenesis.</text>
</comment>
<name>A0A1I3HPA5_SELRU</name>
<dbReference type="HAMAP" id="MF_01854">
    <property type="entry name" value="FBPase_class3"/>
    <property type="match status" value="1"/>
</dbReference>
<dbReference type="GO" id="GO:0042132">
    <property type="term" value="F:fructose 1,6-bisphosphate 1-phosphatase activity"/>
    <property type="evidence" value="ECO:0007669"/>
    <property type="project" value="UniProtKB-UniRule"/>
</dbReference>
<proteinExistence type="inferred from homology"/>
<comment type="cofactor">
    <cofactor evidence="4">
        <name>Mn(2+)</name>
        <dbReference type="ChEBI" id="CHEBI:29035"/>
    </cofactor>
</comment>
<reference evidence="5 6" key="1">
    <citation type="submission" date="2016-10" db="EMBL/GenBank/DDBJ databases">
        <authorList>
            <person name="de Groot N.N."/>
        </authorList>
    </citation>
    <scope>NUCLEOTIDE SEQUENCE [LARGE SCALE GENOMIC DNA]</scope>
    <source>
        <strain evidence="5 6">Z108</strain>
    </source>
</reference>
<dbReference type="InterPro" id="IPR029052">
    <property type="entry name" value="Metallo-depent_PP-like"/>
</dbReference>
<gene>
    <name evidence="4" type="primary">fbp</name>
    <name evidence="5" type="ORF">SAMN04487861_13229</name>
</gene>
<evidence type="ECO:0000256" key="4">
    <source>
        <dbReference type="HAMAP-Rule" id="MF_01854"/>
    </source>
</evidence>
<dbReference type="GO" id="GO:0006094">
    <property type="term" value="P:gluconeogenesis"/>
    <property type="evidence" value="ECO:0007669"/>
    <property type="project" value="UniProtKB-UniRule"/>
</dbReference>
<dbReference type="EMBL" id="FOQK01000032">
    <property type="protein sequence ID" value="SFI37492.1"/>
    <property type="molecule type" value="Genomic_DNA"/>
</dbReference>
<dbReference type="InterPro" id="IPR009164">
    <property type="entry name" value="FBPtase_class3"/>
</dbReference>
<protein>
    <recommendedName>
        <fullName evidence="4">Fructose-1,6-bisphosphatase class 3</fullName>
        <shortName evidence="4">FBPase class 3</shortName>
        <ecNumber evidence="4">3.1.3.11</ecNumber>
    </recommendedName>
    <alternativeName>
        <fullName evidence="4">D-fructose-1,6-bisphosphate 1-phosphohydrolase class 3</fullName>
    </alternativeName>
</protein>
<dbReference type="SUPFAM" id="SSF56300">
    <property type="entry name" value="Metallo-dependent phosphatases"/>
    <property type="match status" value="1"/>
</dbReference>
<dbReference type="EC" id="3.1.3.11" evidence="4"/>
<evidence type="ECO:0000313" key="5">
    <source>
        <dbReference type="EMBL" id="SFI37492.1"/>
    </source>
</evidence>
<dbReference type="AlphaFoldDB" id="A0A1I3HPA5"/>
<evidence type="ECO:0000256" key="3">
    <source>
        <dbReference type="ARBA" id="ARBA00023277"/>
    </source>
</evidence>
<comment type="similarity">
    <text evidence="4">Belongs to the FBPase class 3 family.</text>
</comment>
<evidence type="ECO:0000256" key="1">
    <source>
        <dbReference type="ARBA" id="ARBA00022801"/>
    </source>
</evidence>
<evidence type="ECO:0000313" key="6">
    <source>
        <dbReference type="Proteomes" id="UP000183639"/>
    </source>
</evidence>
<organism evidence="5 6">
    <name type="scientific">Selenomonas ruminantium</name>
    <dbReference type="NCBI Taxonomy" id="971"/>
    <lineage>
        <taxon>Bacteria</taxon>
        <taxon>Bacillati</taxon>
        <taxon>Bacillota</taxon>
        <taxon>Negativicutes</taxon>
        <taxon>Selenomonadales</taxon>
        <taxon>Selenomonadaceae</taxon>
        <taxon>Selenomonas</taxon>
    </lineage>
</organism>
<comment type="catalytic activity">
    <reaction evidence="4">
        <text>beta-D-fructose 1,6-bisphosphate + H2O = beta-D-fructose 6-phosphate + phosphate</text>
        <dbReference type="Rhea" id="RHEA:11064"/>
        <dbReference type="ChEBI" id="CHEBI:15377"/>
        <dbReference type="ChEBI" id="CHEBI:32966"/>
        <dbReference type="ChEBI" id="CHEBI:43474"/>
        <dbReference type="ChEBI" id="CHEBI:57634"/>
        <dbReference type="EC" id="3.1.3.11"/>
    </reaction>
</comment>
<dbReference type="UniPathway" id="UPA00138"/>
<dbReference type="Pfam" id="PF06874">
    <property type="entry name" value="FBPase_2"/>
    <property type="match status" value="1"/>
</dbReference>
<evidence type="ECO:0000256" key="2">
    <source>
        <dbReference type="ARBA" id="ARBA00023211"/>
    </source>
</evidence>
<sequence>MMRNPYAKGRPNKVLRLLADKYPTKEAVYEKLIYLQSRLSLPKGIEHFMSDLHGEYASFFHILNNCSGVIREKVDYVFGERLSAEEKAEFCTLIYYPKEKIEQITHDHENTPEWYRKNLSQLLELSKLMSYKYPASKVYGFIPKRYEAVIVELMNTRPEADNAQFVYHKRLLNTIVQIDSGEGFIEAFTVLIKRLAVDRLHIVGDFFDRGNRPDAILNLLMKHPSVDIQWGNHDVLWMGAALGNETCIAAVVRNSLRYNNTDVLERGYGISLRPLTTFALHSYPDANPIKAAEKAITMMMFKLEGQLIRRHPEYQMESRLLLDKIDLRSSHAVLGDGMRYELESAYFPTIDEGADDPYQLTEKEAAIMADLKSYFVESTVLQRHVDYLYQKGSLYTRYNGNLLFHGCVLLNEDGTLRSVDYEGQELRGRAWFDHCDRMAREAWLHHSQNAVDFMYFLWCGRLSPVSGREFKTFERAYIPDESTWKEPSDPYFRYINNETTCAMVLKEFGLDPVKGHIINGHVPVKVKKGETPVKAGGKAIIIDGGFCKAYHSKTGISGYTLISNSRGLRLLQHQKIADVREALKENHDIESVSETVELQARRTTVGDTDEGKLIQDEITDLYNLLLAYQNGLLKPQEDR</sequence>
<dbReference type="Gene3D" id="3.60.21.10">
    <property type="match status" value="1"/>
</dbReference>
<keyword evidence="3 4" id="KW-0119">Carbohydrate metabolism</keyword>
<keyword evidence="2 4" id="KW-0464">Manganese</keyword>
<keyword evidence="1 4" id="KW-0378">Hydrolase</keyword>
<dbReference type="Proteomes" id="UP000183639">
    <property type="component" value="Unassembled WGS sequence"/>
</dbReference>
<accession>A0A1I3HPA5</accession>